<dbReference type="InterPro" id="IPR012551">
    <property type="entry name" value="DUF1707_SHOCT-like"/>
</dbReference>
<feature type="domain" description="DUF1707" evidence="1">
    <location>
        <begin position="76"/>
        <end position="126"/>
    </location>
</feature>
<dbReference type="Proteomes" id="UP000503540">
    <property type="component" value="Chromosome"/>
</dbReference>
<evidence type="ECO:0000259" key="1">
    <source>
        <dbReference type="Pfam" id="PF08044"/>
    </source>
</evidence>
<organism evidence="2 3">
    <name type="scientific">Nocardia arthritidis</name>
    <dbReference type="NCBI Taxonomy" id="228602"/>
    <lineage>
        <taxon>Bacteria</taxon>
        <taxon>Bacillati</taxon>
        <taxon>Actinomycetota</taxon>
        <taxon>Actinomycetes</taxon>
        <taxon>Mycobacteriales</taxon>
        <taxon>Nocardiaceae</taxon>
        <taxon>Nocardia</taxon>
    </lineage>
</organism>
<name>A0A6G9YUY5_9NOCA</name>
<dbReference type="EMBL" id="CP046172">
    <property type="protein sequence ID" value="QIS16816.1"/>
    <property type="molecule type" value="Genomic_DNA"/>
</dbReference>
<dbReference type="KEGG" id="nah:F5544_45065"/>
<dbReference type="Pfam" id="PF08044">
    <property type="entry name" value="DUF1707"/>
    <property type="match status" value="1"/>
</dbReference>
<protein>
    <submittedName>
        <fullName evidence="2">DUF1707 domain-containing protein</fullName>
    </submittedName>
</protein>
<dbReference type="AlphaFoldDB" id="A0A6G9YUY5"/>
<accession>A0A6G9YUY5</accession>
<dbReference type="PANTHER" id="PTHR40763:SF5">
    <property type="entry name" value="MEMBRANE PROTEIN"/>
    <property type="match status" value="1"/>
</dbReference>
<evidence type="ECO:0000313" key="3">
    <source>
        <dbReference type="Proteomes" id="UP000503540"/>
    </source>
</evidence>
<gene>
    <name evidence="2" type="ORF">F5544_45065</name>
</gene>
<evidence type="ECO:0000313" key="2">
    <source>
        <dbReference type="EMBL" id="QIS16816.1"/>
    </source>
</evidence>
<reference evidence="2 3" key="1">
    <citation type="journal article" date="2019" name="ACS Chem. Biol.">
        <title>Identification and Mobilization of a Cryptic Antibiotic Biosynthesis Gene Locus from a Human-Pathogenic Nocardia Isolate.</title>
        <authorList>
            <person name="Herisse M."/>
            <person name="Ishida K."/>
            <person name="Porter J.L."/>
            <person name="Howden B."/>
            <person name="Hertweck C."/>
            <person name="Stinear T.P."/>
            <person name="Pidot S.J."/>
        </authorList>
    </citation>
    <scope>NUCLEOTIDE SEQUENCE [LARGE SCALE GENOMIC DNA]</scope>
    <source>
        <strain evidence="2 3">AUSMDU00012717</strain>
    </source>
</reference>
<proteinExistence type="predicted"/>
<keyword evidence="3" id="KW-1185">Reference proteome</keyword>
<sequence length="260" mass="28969">MTAEFHRCLELVEIDVQQPTGHRSFLPHTGDNLGTSGHRVATAAEPYDSGESERGEVHMADTFEPRLPAQVPQNLIGDTDRELVARQLQRAVEEGRIDLFELDKRLVAVYAARTSTELVAVTADLPVPVAEPLELRTGSGSREKVGNWIVPSEITLEVRSGSIKLDFTEAFCPHTEVTVRVQVGSGHVQLIMPRGWQVEFDRIEVRSGDLQSKVTEPRQPGAPLLRFEGQVGSGSVLARYPRPPRRSFWAWLLRRPRPVA</sequence>
<dbReference type="PANTHER" id="PTHR40763">
    <property type="entry name" value="MEMBRANE PROTEIN-RELATED"/>
    <property type="match status" value="1"/>
</dbReference>